<dbReference type="Proteomes" id="UP000199137">
    <property type="component" value="Unassembled WGS sequence"/>
</dbReference>
<evidence type="ECO:0000313" key="2">
    <source>
        <dbReference type="EMBL" id="SFO88895.1"/>
    </source>
</evidence>
<evidence type="ECO:0000259" key="1">
    <source>
        <dbReference type="Pfam" id="PF04326"/>
    </source>
</evidence>
<reference evidence="2 3" key="1">
    <citation type="submission" date="2016-10" db="EMBL/GenBank/DDBJ databases">
        <authorList>
            <person name="de Groot N.N."/>
        </authorList>
    </citation>
    <scope>NUCLEOTIDE SEQUENCE [LARGE SCALE GENOMIC DNA]</scope>
    <source>
        <strain evidence="2 3">DSM 44637</strain>
    </source>
</reference>
<keyword evidence="2" id="KW-0238">DNA-binding</keyword>
<evidence type="ECO:0000313" key="3">
    <source>
        <dbReference type="Proteomes" id="UP000199137"/>
    </source>
</evidence>
<dbReference type="InterPro" id="IPR007421">
    <property type="entry name" value="Schlafen_AlbA_2_dom"/>
</dbReference>
<organism evidence="2 3">
    <name type="scientific">Amycolatopsis rubida</name>
    <dbReference type="NCBI Taxonomy" id="112413"/>
    <lineage>
        <taxon>Bacteria</taxon>
        <taxon>Bacillati</taxon>
        <taxon>Actinomycetota</taxon>
        <taxon>Actinomycetes</taxon>
        <taxon>Pseudonocardiales</taxon>
        <taxon>Pseudonocardiaceae</taxon>
        <taxon>Amycolatopsis</taxon>
    </lineage>
</organism>
<dbReference type="GO" id="GO:0003677">
    <property type="term" value="F:DNA binding"/>
    <property type="evidence" value="ECO:0007669"/>
    <property type="project" value="UniProtKB-KW"/>
</dbReference>
<protein>
    <submittedName>
        <fullName evidence="2">Putative DNA-binding domain-containing protein</fullName>
    </submittedName>
</protein>
<dbReference type="Gene3D" id="3.30.950.30">
    <property type="entry name" value="Schlafen, AAA domain"/>
    <property type="match status" value="1"/>
</dbReference>
<name>A0A1I5KV24_9PSEU</name>
<accession>A0A1I5KV24</accession>
<feature type="domain" description="Schlafen AlbA-2" evidence="1">
    <location>
        <begin position="191"/>
        <end position="322"/>
    </location>
</feature>
<proteinExistence type="predicted"/>
<dbReference type="AlphaFoldDB" id="A0A1I5KV24"/>
<dbReference type="InterPro" id="IPR038461">
    <property type="entry name" value="Schlafen_AlbA_2_dom_sf"/>
</dbReference>
<gene>
    <name evidence="2" type="ORF">SAMN05421854_103348</name>
</gene>
<dbReference type="EMBL" id="FOWC01000003">
    <property type="protein sequence ID" value="SFO88895.1"/>
    <property type="molecule type" value="Genomic_DNA"/>
</dbReference>
<dbReference type="Pfam" id="PF04326">
    <property type="entry name" value="SLFN_AlbA_2"/>
    <property type="match status" value="1"/>
</dbReference>
<sequence>MLHQLGKEDPGGFVEHDEGRLCGVDVRLPEMEDVTIRSITEYFTSRFKNLPNYEYAFLAVHFKNGNRHEELLFTIRLDGTVELDLDLEGGNPSRLRDTRLKIEVEKLFGAANASVLEADHFFADEGIDHDFWSIRMSLNSQSVTIGELCEALRNTRSALCKVRTEAYSDCSADFMDSLTRGRFEDLVGTEESSWLECKSELNIGNADGNDKLVKAVCGFANGDESGLLVIGLKTDRINSRDVVSSVSPVSARAHTEDRYRKIISEQVSPVVVGLKVGIIAVEDGVLVAVSIPAQERNSKPFMVTKQGGISIFLRNGDFTSRMKPDEIRMLMARGWPE</sequence>